<name>A0A0B7B6V7_9EUPU</name>
<proteinExistence type="predicted"/>
<dbReference type="AlphaFoldDB" id="A0A0B7B6V7"/>
<dbReference type="EMBL" id="HACG01041161">
    <property type="protein sequence ID" value="CEK88026.1"/>
    <property type="molecule type" value="Transcribed_RNA"/>
</dbReference>
<protein>
    <submittedName>
        <fullName evidence="1">Uncharacterized protein</fullName>
    </submittedName>
</protein>
<reference evidence="1" key="1">
    <citation type="submission" date="2014-12" db="EMBL/GenBank/DDBJ databases">
        <title>Insight into the proteome of Arion vulgaris.</title>
        <authorList>
            <person name="Aradska J."/>
            <person name="Bulat T."/>
            <person name="Smidak R."/>
            <person name="Sarate P."/>
            <person name="Gangsoo J."/>
            <person name="Sialana F."/>
            <person name="Bilban M."/>
            <person name="Lubec G."/>
        </authorList>
    </citation>
    <scope>NUCLEOTIDE SEQUENCE</scope>
    <source>
        <tissue evidence="1">Skin</tissue>
    </source>
</reference>
<accession>A0A0B7B6V7</accession>
<sequence>MVHLKRADVLLLDRKNALKNTLKMFKKYFDIETTCWESLAQRSPNLLLLH</sequence>
<organism evidence="1">
    <name type="scientific">Arion vulgaris</name>
    <dbReference type="NCBI Taxonomy" id="1028688"/>
    <lineage>
        <taxon>Eukaryota</taxon>
        <taxon>Metazoa</taxon>
        <taxon>Spiralia</taxon>
        <taxon>Lophotrochozoa</taxon>
        <taxon>Mollusca</taxon>
        <taxon>Gastropoda</taxon>
        <taxon>Heterobranchia</taxon>
        <taxon>Euthyneura</taxon>
        <taxon>Panpulmonata</taxon>
        <taxon>Eupulmonata</taxon>
        <taxon>Stylommatophora</taxon>
        <taxon>Helicina</taxon>
        <taxon>Arionoidea</taxon>
        <taxon>Arionidae</taxon>
        <taxon>Arion</taxon>
    </lineage>
</organism>
<gene>
    <name evidence="1" type="primary">ORF162713</name>
</gene>
<evidence type="ECO:0000313" key="1">
    <source>
        <dbReference type="EMBL" id="CEK88026.1"/>
    </source>
</evidence>